<proteinExistence type="predicted"/>
<feature type="transmembrane region" description="Helical" evidence="5">
    <location>
        <begin position="101"/>
        <end position="120"/>
    </location>
</feature>
<dbReference type="Proteomes" id="UP001361239">
    <property type="component" value="Unassembled WGS sequence"/>
</dbReference>
<protein>
    <submittedName>
        <fullName evidence="7">FUSC family protein</fullName>
    </submittedName>
</protein>
<reference evidence="7 8" key="1">
    <citation type="submission" date="2024-03" db="EMBL/GenBank/DDBJ databases">
        <authorList>
            <person name="Jo J.-H."/>
        </authorList>
    </citation>
    <scope>NUCLEOTIDE SEQUENCE [LARGE SCALE GENOMIC DNA]</scope>
    <source>
        <strain evidence="7 8">PS1R-30</strain>
    </source>
</reference>
<feature type="domain" description="Integral membrane bound transporter" evidence="6">
    <location>
        <begin position="43"/>
        <end position="172"/>
    </location>
</feature>
<feature type="transmembrane region" description="Helical" evidence="5">
    <location>
        <begin position="263"/>
        <end position="296"/>
    </location>
</feature>
<feature type="transmembrane region" description="Helical" evidence="5">
    <location>
        <begin position="340"/>
        <end position="360"/>
    </location>
</feature>
<evidence type="ECO:0000256" key="5">
    <source>
        <dbReference type="SAM" id="Phobius"/>
    </source>
</evidence>
<dbReference type="RefSeq" id="WP_339588060.1">
    <property type="nucleotide sequence ID" value="NZ_JBBHJZ010000003.1"/>
</dbReference>
<keyword evidence="8" id="KW-1185">Reference proteome</keyword>
<dbReference type="EMBL" id="JBBHJZ010000003">
    <property type="protein sequence ID" value="MEJ5978120.1"/>
    <property type="molecule type" value="Genomic_DNA"/>
</dbReference>
<evidence type="ECO:0000256" key="2">
    <source>
        <dbReference type="ARBA" id="ARBA00022692"/>
    </source>
</evidence>
<feature type="transmembrane region" description="Helical" evidence="5">
    <location>
        <begin position="165"/>
        <end position="185"/>
    </location>
</feature>
<keyword evidence="3 5" id="KW-1133">Transmembrane helix</keyword>
<dbReference type="Pfam" id="PF13515">
    <property type="entry name" value="FUSC_2"/>
    <property type="match status" value="2"/>
</dbReference>
<evidence type="ECO:0000256" key="1">
    <source>
        <dbReference type="ARBA" id="ARBA00004141"/>
    </source>
</evidence>
<comment type="caution">
    <text evidence="7">The sequence shown here is derived from an EMBL/GenBank/DDBJ whole genome shotgun (WGS) entry which is preliminary data.</text>
</comment>
<feature type="transmembrane region" description="Helical" evidence="5">
    <location>
        <begin position="127"/>
        <end position="145"/>
    </location>
</feature>
<feature type="transmembrane region" description="Helical" evidence="5">
    <location>
        <begin position="308"/>
        <end position="328"/>
    </location>
</feature>
<evidence type="ECO:0000313" key="7">
    <source>
        <dbReference type="EMBL" id="MEJ5978120.1"/>
    </source>
</evidence>
<name>A0ABU8RYG2_9SPHN</name>
<feature type="transmembrane region" description="Helical" evidence="5">
    <location>
        <begin position="78"/>
        <end position="95"/>
    </location>
</feature>
<evidence type="ECO:0000256" key="4">
    <source>
        <dbReference type="ARBA" id="ARBA00023136"/>
    </source>
</evidence>
<evidence type="ECO:0000259" key="6">
    <source>
        <dbReference type="Pfam" id="PF13515"/>
    </source>
</evidence>
<evidence type="ECO:0000313" key="8">
    <source>
        <dbReference type="Proteomes" id="UP001361239"/>
    </source>
</evidence>
<feature type="transmembrane region" description="Helical" evidence="5">
    <location>
        <begin position="41"/>
        <end position="66"/>
    </location>
</feature>
<accession>A0ABU8RYG2</accession>
<keyword evidence="2 5" id="KW-0812">Transmembrane</keyword>
<feature type="domain" description="Integral membrane bound transporter" evidence="6">
    <location>
        <begin position="235"/>
        <end position="349"/>
    </location>
</feature>
<organism evidence="7 8">
    <name type="scientific">Novosphingobium anseongense</name>
    <dbReference type="NCBI Taxonomy" id="3133436"/>
    <lineage>
        <taxon>Bacteria</taxon>
        <taxon>Pseudomonadati</taxon>
        <taxon>Pseudomonadota</taxon>
        <taxon>Alphaproteobacteria</taxon>
        <taxon>Sphingomonadales</taxon>
        <taxon>Sphingomonadaceae</taxon>
        <taxon>Novosphingobium</taxon>
    </lineage>
</organism>
<gene>
    <name evidence="7" type="ORF">WG901_15820</name>
</gene>
<keyword evidence="4 5" id="KW-0472">Membrane</keyword>
<comment type="subcellular location">
    <subcellularLocation>
        <location evidence="1">Membrane</location>
        <topology evidence="1">Multi-pass membrane protein</topology>
    </subcellularLocation>
</comment>
<feature type="transmembrane region" description="Helical" evidence="5">
    <location>
        <begin position="229"/>
        <end position="251"/>
    </location>
</feature>
<evidence type="ECO:0000256" key="3">
    <source>
        <dbReference type="ARBA" id="ARBA00022989"/>
    </source>
</evidence>
<sequence length="376" mass="39974">MTPADTRPANPTLTERLRRELRVLITPGRRMADELECVASVLLAIVIAHLVGAEMIAWAAFSAFVLLKGPVGETLVRAVLRMIGTFLGATLAIWFERMTNLALWQIMLAVALVGGVGLYGMLTAKRAYAFLLFGLTFLMIVLDRMENRHLDIEALALTRVLEVGAGTLACVIVSVVSTLTARRWWPASLTPSTPPVGWHPDAARHAVQAAIALSLLPVIHLYWDIPELAQAGVTIMAVMIVPVAGLGSSGLAPVSRRLRQRAVGCLAGGLLAAAILYVAHGSVPLLVAGTCLGIVLGRHIENGSTRNAYLGLQFTLAVLVVLVPDDYANVAIEPGLERMVSVFIGMAILVPILVAGHLIAPERAAADTSEDTSASE</sequence>
<dbReference type="InterPro" id="IPR049453">
    <property type="entry name" value="Memb_transporter_dom"/>
</dbReference>